<dbReference type="EMBL" id="UKAS01000011">
    <property type="protein sequence ID" value="SXF96418.1"/>
    <property type="molecule type" value="Genomic_DNA"/>
</dbReference>
<gene>
    <name evidence="2" type="ORF">SAMEA3729809_03505</name>
</gene>
<accession>A0ABD7P9J0</accession>
<evidence type="ECO:0000313" key="3">
    <source>
        <dbReference type="Proteomes" id="UP000258928"/>
    </source>
</evidence>
<dbReference type="Proteomes" id="UP000258928">
    <property type="component" value="Unassembled WGS sequence"/>
</dbReference>
<dbReference type="AlphaFoldDB" id="A0ABD7P9J0"/>
<name>A0ABD7P9J0_KLEVA</name>
<protein>
    <submittedName>
        <fullName evidence="2">ATP/GTP-binding protein remnant</fullName>
    </submittedName>
</protein>
<sequence length="92" mass="10177">MIENVISHHFIKGDIMRKPVYYAYVTQETQPDLQGDKNTYWTKVGVAFSHNGKPGLNIVLTPGIAVSGKLVLLEPREDNNPPQSAEPGETTL</sequence>
<feature type="region of interest" description="Disordered" evidence="1">
    <location>
        <begin position="73"/>
        <end position="92"/>
    </location>
</feature>
<evidence type="ECO:0000256" key="1">
    <source>
        <dbReference type="SAM" id="MobiDB-lite"/>
    </source>
</evidence>
<proteinExistence type="predicted"/>
<organism evidence="2 3">
    <name type="scientific">Klebsiella variicola</name>
    <dbReference type="NCBI Taxonomy" id="244366"/>
    <lineage>
        <taxon>Bacteria</taxon>
        <taxon>Pseudomonadati</taxon>
        <taxon>Pseudomonadota</taxon>
        <taxon>Gammaproteobacteria</taxon>
        <taxon>Enterobacterales</taxon>
        <taxon>Enterobacteriaceae</taxon>
        <taxon>Klebsiella/Raoultella group</taxon>
        <taxon>Klebsiella</taxon>
        <taxon>Klebsiella pneumoniae complex</taxon>
    </lineage>
</organism>
<evidence type="ECO:0000313" key="2">
    <source>
        <dbReference type="EMBL" id="SXF96418.1"/>
    </source>
</evidence>
<comment type="caution">
    <text evidence="2">The sequence shown here is derived from an EMBL/GenBank/DDBJ whole genome shotgun (WGS) entry which is preliminary data.</text>
</comment>
<reference evidence="2 3" key="1">
    <citation type="submission" date="2018-08" db="EMBL/GenBank/DDBJ databases">
        <authorList>
            <consortium name="Pathogen Informatics"/>
        </authorList>
    </citation>
    <scope>NUCLEOTIDE SEQUENCE [LARGE SCALE GENOMIC DNA]</scope>
    <source>
        <strain evidence="2 3">EuSCAPE_TR218</strain>
    </source>
</reference>